<name>A0A5C7F4W9_9BACI</name>
<dbReference type="Pfam" id="PF13040">
    <property type="entry name" value="Fur_reg_FbpB"/>
    <property type="match status" value="1"/>
</dbReference>
<gene>
    <name evidence="1" type="ORF">FTX54_005460</name>
</gene>
<dbReference type="EMBL" id="CP144914">
    <property type="protein sequence ID" value="WWD81012.1"/>
    <property type="molecule type" value="Genomic_DNA"/>
</dbReference>
<dbReference type="RefSeq" id="WP_147804062.1">
    <property type="nucleotide sequence ID" value="NZ_CP144914.1"/>
</dbReference>
<evidence type="ECO:0000313" key="2">
    <source>
        <dbReference type="Proteomes" id="UP000321816"/>
    </source>
</evidence>
<dbReference type="OrthoDB" id="2991278at2"/>
<dbReference type="AlphaFoldDB" id="A0A5C7F4W9"/>
<accession>A0A5C7F4W9</accession>
<evidence type="ECO:0000313" key="1">
    <source>
        <dbReference type="EMBL" id="WWD81012.1"/>
    </source>
</evidence>
<sequence length="50" mass="6013">MRKTMRTSFADLVQQNKQEIMQDKEAITSIEVRLDEKHEQQNHHNRKGAY</sequence>
<proteinExistence type="predicted"/>
<dbReference type="InterPro" id="IPR025004">
    <property type="entry name" value="SenN/SenS"/>
</dbReference>
<dbReference type="KEGG" id="ahal:FTX54_005460"/>
<dbReference type="Proteomes" id="UP000321816">
    <property type="component" value="Chromosome"/>
</dbReference>
<keyword evidence="2" id="KW-1185">Reference proteome</keyword>
<reference evidence="1 2" key="1">
    <citation type="submission" date="2024-01" db="EMBL/GenBank/DDBJ databases">
        <title>Complete Genome Sequence of Alkalicoccus halolimnae BZ-SZ-XJ29T, a Moderately Halophilic Bacterium Isolated from a Salt Lake.</title>
        <authorList>
            <person name="Zhao B."/>
        </authorList>
    </citation>
    <scope>NUCLEOTIDE SEQUENCE [LARGE SCALE GENOMIC DNA]</scope>
    <source>
        <strain evidence="1 2">BZ-SZ-XJ29</strain>
    </source>
</reference>
<organism evidence="1 2">
    <name type="scientific">Alkalicoccus halolimnae</name>
    <dbReference type="NCBI Taxonomy" id="1667239"/>
    <lineage>
        <taxon>Bacteria</taxon>
        <taxon>Bacillati</taxon>
        <taxon>Bacillota</taxon>
        <taxon>Bacilli</taxon>
        <taxon>Bacillales</taxon>
        <taxon>Bacillaceae</taxon>
        <taxon>Alkalicoccus</taxon>
    </lineage>
</organism>
<protein>
    <submittedName>
        <fullName evidence="1">FbpB family small basic protein</fullName>
    </submittedName>
</protein>